<evidence type="ECO:0000256" key="9">
    <source>
        <dbReference type="ARBA" id="ARBA00023118"/>
    </source>
</evidence>
<dbReference type="PROSITE" id="PS51643">
    <property type="entry name" value="HD_CAS3"/>
    <property type="match status" value="1"/>
</dbReference>
<evidence type="ECO:0000256" key="7">
    <source>
        <dbReference type="ARBA" id="ARBA00022806"/>
    </source>
</evidence>
<evidence type="ECO:0000259" key="10">
    <source>
        <dbReference type="PROSITE" id="PS51192"/>
    </source>
</evidence>
<dbReference type="Gene3D" id="3.40.50.300">
    <property type="entry name" value="P-loop containing nucleotide triphosphate hydrolases"/>
    <property type="match status" value="2"/>
</dbReference>
<feature type="domain" description="Helicase C-terminal" evidence="11">
    <location>
        <begin position="447"/>
        <end position="610"/>
    </location>
</feature>
<accession>A0A1G7PCI9</accession>
<dbReference type="GO" id="GO:0051607">
    <property type="term" value="P:defense response to virus"/>
    <property type="evidence" value="ECO:0007669"/>
    <property type="project" value="UniProtKB-KW"/>
</dbReference>
<gene>
    <name evidence="13" type="ORF">SAMN05660235_02912</name>
</gene>
<dbReference type="InterPro" id="IPR027417">
    <property type="entry name" value="P-loop_NTPase"/>
</dbReference>
<dbReference type="GO" id="GO:0016887">
    <property type="term" value="F:ATP hydrolysis activity"/>
    <property type="evidence" value="ECO:0007669"/>
    <property type="project" value="TreeGrafter"/>
</dbReference>
<keyword evidence="9" id="KW-0051">Antiviral defense</keyword>
<name>A0A1G7PCI9_9FIRM</name>
<dbReference type="Proteomes" id="UP000243333">
    <property type="component" value="Unassembled WGS sequence"/>
</dbReference>
<dbReference type="GO" id="GO:0003677">
    <property type="term" value="F:DNA binding"/>
    <property type="evidence" value="ECO:0007669"/>
    <property type="project" value="TreeGrafter"/>
</dbReference>
<dbReference type="EMBL" id="FNBU01000035">
    <property type="protein sequence ID" value="SDF84015.1"/>
    <property type="molecule type" value="Genomic_DNA"/>
</dbReference>
<dbReference type="PROSITE" id="PS51192">
    <property type="entry name" value="HELICASE_ATP_BIND_1"/>
    <property type="match status" value="1"/>
</dbReference>
<keyword evidence="6" id="KW-0378">Hydrolase</keyword>
<dbReference type="Pfam" id="PF00270">
    <property type="entry name" value="DEAD"/>
    <property type="match status" value="1"/>
</dbReference>
<comment type="similarity">
    <text evidence="1">In the N-terminal section; belongs to the CRISPR-associated nuclease Cas3-HD family.</text>
</comment>
<dbReference type="NCBIfam" id="TIGR01587">
    <property type="entry name" value="cas3_core"/>
    <property type="match status" value="1"/>
</dbReference>
<dbReference type="SMART" id="SM00487">
    <property type="entry name" value="DEXDc"/>
    <property type="match status" value="1"/>
</dbReference>
<evidence type="ECO:0000256" key="4">
    <source>
        <dbReference type="ARBA" id="ARBA00022723"/>
    </source>
</evidence>
<feature type="domain" description="HD Cas3-type" evidence="12">
    <location>
        <begin position="8"/>
        <end position="179"/>
    </location>
</feature>
<evidence type="ECO:0000256" key="1">
    <source>
        <dbReference type="ARBA" id="ARBA00006847"/>
    </source>
</evidence>
<dbReference type="GO" id="GO:0004518">
    <property type="term" value="F:nuclease activity"/>
    <property type="evidence" value="ECO:0007669"/>
    <property type="project" value="UniProtKB-KW"/>
</dbReference>
<dbReference type="GO" id="GO:0004386">
    <property type="term" value="F:helicase activity"/>
    <property type="evidence" value="ECO:0007669"/>
    <property type="project" value="UniProtKB-KW"/>
</dbReference>
<organism evidence="13 14">
    <name type="scientific">Sporolituus thermophilus DSM 23256</name>
    <dbReference type="NCBI Taxonomy" id="1123285"/>
    <lineage>
        <taxon>Bacteria</taxon>
        <taxon>Bacillati</taxon>
        <taxon>Bacillota</taxon>
        <taxon>Negativicutes</taxon>
        <taxon>Selenomonadales</taxon>
        <taxon>Sporomusaceae</taxon>
        <taxon>Sporolituus</taxon>
    </lineage>
</organism>
<dbReference type="InterPro" id="IPR011545">
    <property type="entry name" value="DEAD/DEAH_box_helicase_dom"/>
</dbReference>
<dbReference type="InterPro" id="IPR054712">
    <property type="entry name" value="Cas3-like_dom"/>
</dbReference>
<reference evidence="14" key="1">
    <citation type="submission" date="2016-10" db="EMBL/GenBank/DDBJ databases">
        <authorList>
            <person name="Varghese N."/>
            <person name="Submissions S."/>
        </authorList>
    </citation>
    <scope>NUCLEOTIDE SEQUENCE [LARGE SCALE GENOMIC DNA]</scope>
    <source>
        <strain evidence="14">DSM 23256</strain>
    </source>
</reference>
<dbReference type="InterPro" id="IPR001650">
    <property type="entry name" value="Helicase_C-like"/>
</dbReference>
<proteinExistence type="inferred from homology"/>
<keyword evidence="5" id="KW-0547">Nucleotide-binding</keyword>
<evidence type="ECO:0000256" key="5">
    <source>
        <dbReference type="ARBA" id="ARBA00022741"/>
    </source>
</evidence>
<dbReference type="STRING" id="1123285.SAMN05660235_02912"/>
<keyword evidence="3" id="KW-0540">Nuclease</keyword>
<comment type="similarity">
    <text evidence="2">In the central section; belongs to the CRISPR-associated helicase Cas3 family.</text>
</comment>
<dbReference type="InterPro" id="IPR006474">
    <property type="entry name" value="Helicase_Cas3_CRISPR-ass_core"/>
</dbReference>
<dbReference type="SMART" id="SM00490">
    <property type="entry name" value="HELICc"/>
    <property type="match status" value="1"/>
</dbReference>
<dbReference type="PROSITE" id="PS51194">
    <property type="entry name" value="HELICASE_CTER"/>
    <property type="match status" value="1"/>
</dbReference>
<keyword evidence="4" id="KW-0479">Metal-binding</keyword>
<dbReference type="NCBIfam" id="TIGR01596">
    <property type="entry name" value="cas3_HD"/>
    <property type="match status" value="1"/>
</dbReference>
<dbReference type="CDD" id="cd09641">
    <property type="entry name" value="Cas3''_I"/>
    <property type="match status" value="1"/>
</dbReference>
<keyword evidence="8" id="KW-0067">ATP-binding</keyword>
<dbReference type="InterPro" id="IPR038257">
    <property type="entry name" value="CRISPR-assoc_Cas3_HD_sf"/>
</dbReference>
<dbReference type="Pfam" id="PF22590">
    <property type="entry name" value="Cas3-like_C_2"/>
    <property type="match status" value="1"/>
</dbReference>
<protein>
    <submittedName>
        <fullName evidence="13">CRISPR-associated helicase, Cas3 family</fullName>
    </submittedName>
</protein>
<evidence type="ECO:0000256" key="3">
    <source>
        <dbReference type="ARBA" id="ARBA00022722"/>
    </source>
</evidence>
<dbReference type="PANTHER" id="PTHR47962">
    <property type="entry name" value="ATP-DEPENDENT HELICASE LHR-RELATED-RELATED"/>
    <property type="match status" value="1"/>
</dbReference>
<sequence length="739" mass="83648">MIAHSANGLGKEQSLQEHLQGTAMLCAKFLARLGFENCGYLLGCIHDIGKASTAFQQYIRQIPNTAAKGPDHSSASAVWLVPKNNRLASLGLVTLSHHRGLVALSDFKRLIQQKGADSNIKNALQQFVWENKLLPLLPLASNELERFEQKYINDVDKAILSSELLLRLLFSCLVDADYLDTEAHFSPETANLRRHYHNKITITSLWEKLEQNQKRIDENVEQTPINRLRQEIYTQAVQAAAGERGIYRLTVPTGGGKTRTSMAFALRHALLHNLERVIMAVPYTSIIEQNADVYRQIFGKEAVLEHHSSFVLDGDDEDSQQAIYYRLAAENWDAPIIVTTTVQLFASLFSNRPSACRRLHNIAKSVIILDEVQSLPQKYLLPILNVLQTLVDDWQVTVVLCTATQPALEKNNWLDGLENVHDIIPSPGRYFEIMQRVEYHVLAAPLTWQQLAEKVCEHHQVLVVVNTKKDALQLVDLLRHYGKKVFHLSTLLCGEHRRDVLAKVKAALKAHQECILVSTQVIEAGVDLDFPVLYRAMGPLDRIVQAAGRCNREGRLTDETGCNVKGKVFIFTPVDGRLPAGEYSTATQITTAILNSESCDLSDPRLFNLYFERLRYDCVQDAEGIQNLRNQFNFPEVANRFHLIDDVNNVAVAVCYGQGTEVIDQLTDKIKFGHRQIVSREDYRKLQPYIVNITRNDLRNLNNQGLVTHWLEGVWLFTGKYDEVKGLTQEGFLPEELIF</sequence>
<dbReference type="CDD" id="cd17930">
    <property type="entry name" value="DEXHc_cas3"/>
    <property type="match status" value="1"/>
</dbReference>
<evidence type="ECO:0000313" key="13">
    <source>
        <dbReference type="EMBL" id="SDF84015.1"/>
    </source>
</evidence>
<dbReference type="InterPro" id="IPR014001">
    <property type="entry name" value="Helicase_ATP-bd"/>
</dbReference>
<evidence type="ECO:0000259" key="11">
    <source>
        <dbReference type="PROSITE" id="PS51194"/>
    </source>
</evidence>
<evidence type="ECO:0000256" key="6">
    <source>
        <dbReference type="ARBA" id="ARBA00022801"/>
    </source>
</evidence>
<evidence type="ECO:0000256" key="8">
    <source>
        <dbReference type="ARBA" id="ARBA00022840"/>
    </source>
</evidence>
<dbReference type="OrthoDB" id="9810236at2"/>
<dbReference type="InterPro" id="IPR006483">
    <property type="entry name" value="CRISPR-assoc_Cas3_HD"/>
</dbReference>
<dbReference type="PANTHER" id="PTHR47962:SF5">
    <property type="entry name" value="ATP-DEPENDENT HELICASE LHR-RELATED"/>
    <property type="match status" value="1"/>
</dbReference>
<evidence type="ECO:0000256" key="2">
    <source>
        <dbReference type="ARBA" id="ARBA00009046"/>
    </source>
</evidence>
<keyword evidence="14" id="KW-1185">Reference proteome</keyword>
<dbReference type="SUPFAM" id="SSF52540">
    <property type="entry name" value="P-loop containing nucleoside triphosphate hydrolases"/>
    <property type="match status" value="1"/>
</dbReference>
<dbReference type="AlphaFoldDB" id="A0A1G7PCI9"/>
<evidence type="ECO:0000313" key="14">
    <source>
        <dbReference type="Proteomes" id="UP000243333"/>
    </source>
</evidence>
<dbReference type="InterPro" id="IPR052511">
    <property type="entry name" value="ATP-dep_Helicase"/>
</dbReference>
<dbReference type="GO" id="GO:0005524">
    <property type="term" value="F:ATP binding"/>
    <property type="evidence" value="ECO:0007669"/>
    <property type="project" value="UniProtKB-KW"/>
</dbReference>
<dbReference type="GO" id="GO:0046872">
    <property type="term" value="F:metal ion binding"/>
    <property type="evidence" value="ECO:0007669"/>
    <property type="project" value="UniProtKB-KW"/>
</dbReference>
<feature type="domain" description="Helicase ATP-binding" evidence="10">
    <location>
        <begin position="252"/>
        <end position="423"/>
    </location>
</feature>
<keyword evidence="7" id="KW-0347">Helicase</keyword>
<evidence type="ECO:0000259" key="12">
    <source>
        <dbReference type="PROSITE" id="PS51643"/>
    </source>
</evidence>
<dbReference type="Gene3D" id="1.10.3210.30">
    <property type="match status" value="1"/>
</dbReference>
<dbReference type="RefSeq" id="WP_093692085.1">
    <property type="nucleotide sequence ID" value="NZ_FNBU01000035.1"/>
</dbReference>